<dbReference type="EMBL" id="JBJIAB010000037">
    <property type="protein sequence ID" value="MFL0167669.1"/>
    <property type="molecule type" value="Genomic_DNA"/>
</dbReference>
<dbReference type="Proteomes" id="UP001623600">
    <property type="component" value="Unassembled WGS sequence"/>
</dbReference>
<evidence type="ECO:0000313" key="1">
    <source>
        <dbReference type="EMBL" id="MFL0167669.1"/>
    </source>
</evidence>
<dbReference type="RefSeq" id="WP_406762416.1">
    <property type="nucleotide sequence ID" value="NZ_JBJIAB010000037.1"/>
</dbReference>
<protein>
    <recommendedName>
        <fullName evidence="3">Phage protein</fullName>
    </recommendedName>
</protein>
<gene>
    <name evidence="1" type="ORF">ACJDTP_21585</name>
</gene>
<evidence type="ECO:0000313" key="2">
    <source>
        <dbReference type="Proteomes" id="UP001623600"/>
    </source>
</evidence>
<organism evidence="1 2">
    <name type="scientific">Candidatus Clostridium helianthi</name>
    <dbReference type="NCBI Taxonomy" id="3381660"/>
    <lineage>
        <taxon>Bacteria</taxon>
        <taxon>Bacillati</taxon>
        <taxon>Bacillota</taxon>
        <taxon>Clostridia</taxon>
        <taxon>Eubacteriales</taxon>
        <taxon>Clostridiaceae</taxon>
        <taxon>Clostridium</taxon>
    </lineage>
</organism>
<keyword evidence="2" id="KW-1185">Reference proteome</keyword>
<accession>A0ABW8SAC1</accession>
<evidence type="ECO:0008006" key="3">
    <source>
        <dbReference type="Google" id="ProtNLM"/>
    </source>
</evidence>
<name>A0ABW8SAC1_9CLOT</name>
<reference evidence="1 2" key="1">
    <citation type="submission" date="2024-11" db="EMBL/GenBank/DDBJ databases">
        <authorList>
            <person name="Heng Y.C."/>
            <person name="Lim A.C.H."/>
            <person name="Lee J.K.Y."/>
            <person name="Kittelmann S."/>
        </authorList>
    </citation>
    <scope>NUCLEOTIDE SEQUENCE [LARGE SCALE GENOMIC DNA]</scope>
    <source>
        <strain evidence="1 2">WILCCON 0112</strain>
    </source>
</reference>
<proteinExistence type="predicted"/>
<sequence length="65" mass="7605">MEDKIDLITAIKQLKKMQGELENRNMTANEYDNLQAVKYSLNHLESHLENIRKNKTNSDGDKENE</sequence>
<comment type="caution">
    <text evidence="1">The sequence shown here is derived from an EMBL/GenBank/DDBJ whole genome shotgun (WGS) entry which is preliminary data.</text>
</comment>